<dbReference type="GO" id="GO:0005680">
    <property type="term" value="C:anaphase-promoting complex"/>
    <property type="evidence" value="ECO:0007669"/>
    <property type="project" value="InterPro"/>
</dbReference>
<evidence type="ECO:0000256" key="4">
    <source>
        <dbReference type="ARBA" id="ARBA00022776"/>
    </source>
</evidence>
<dbReference type="GeneID" id="25265837"/>
<keyword evidence="3" id="KW-0132">Cell division</keyword>
<keyword evidence="4" id="KW-0498">Mitosis</keyword>
<feature type="region of interest" description="Disordered" evidence="9">
    <location>
        <begin position="49"/>
        <end position="71"/>
    </location>
</feature>
<feature type="domain" description="Anaphase-promoting complex subunit 5" evidence="10">
    <location>
        <begin position="321"/>
        <end position="404"/>
    </location>
</feature>
<evidence type="ECO:0000313" key="11">
    <source>
        <dbReference type="EMBL" id="KDN52965.1"/>
    </source>
</evidence>
<comment type="function">
    <text evidence="8">Component of the anaphase promoting complex/cyclosome (APC/C), a cell cycle-regulated E3 ubiquitin ligase that controls progression through mitosis and the G1 phase of the cell cycle. The APC/C complex acts by mediating ubiquitination and subsequent degradation of target proteins: it mainly mediates the formation of 'Lys-11'-linked polyubiquitin chains and, to a lower extent, the formation of 'Lys-48'- and 'Lys-63'-linked polyubiquitin chains. The APC/C complex catalyzes assembly of branched 'Lys-11'-/'Lys-48'-linked branched ubiquitin chains on target proteins.</text>
</comment>
<evidence type="ECO:0000256" key="2">
    <source>
        <dbReference type="ARBA" id="ARBA00016066"/>
    </source>
</evidence>
<reference evidence="11 12" key="1">
    <citation type="submission" date="2014-05" db="EMBL/GenBank/DDBJ databases">
        <title>Draft genome sequence of a rare smut relative, Tilletiaria anomala UBC 951.</title>
        <authorList>
            <consortium name="DOE Joint Genome Institute"/>
            <person name="Toome M."/>
            <person name="Kuo A."/>
            <person name="Henrissat B."/>
            <person name="Lipzen A."/>
            <person name="Tritt A."/>
            <person name="Yoshinaga Y."/>
            <person name="Zane M."/>
            <person name="Barry K."/>
            <person name="Grigoriev I.V."/>
            <person name="Spatafora J.W."/>
            <person name="Aimea M.C."/>
        </authorList>
    </citation>
    <scope>NUCLEOTIDE SEQUENCE [LARGE SCALE GENOMIC DNA]</scope>
    <source>
        <strain evidence="11 12">UBC 951</strain>
    </source>
</reference>
<dbReference type="PANTHER" id="PTHR12830:SF9">
    <property type="entry name" value="ANAPHASE-PROMOTING COMPLEX SUBUNIT 5"/>
    <property type="match status" value="1"/>
</dbReference>
<dbReference type="HOGENOM" id="CLU_315722_0_0_1"/>
<dbReference type="InterPro" id="IPR037679">
    <property type="entry name" value="Apc5"/>
</dbReference>
<gene>
    <name evidence="11" type="ORF">K437DRAFT_266168</name>
</gene>
<dbReference type="GO" id="GO:0045842">
    <property type="term" value="P:positive regulation of mitotic metaphase/anaphase transition"/>
    <property type="evidence" value="ECO:0007669"/>
    <property type="project" value="TreeGrafter"/>
</dbReference>
<keyword evidence="5" id="KW-0833">Ubl conjugation pathway</keyword>
<name>A0A066WQP7_TILAU</name>
<keyword evidence="6" id="KW-0131">Cell cycle</keyword>
<dbReference type="Proteomes" id="UP000027361">
    <property type="component" value="Unassembled WGS sequence"/>
</dbReference>
<dbReference type="InterPro" id="IPR011990">
    <property type="entry name" value="TPR-like_helical_dom_sf"/>
</dbReference>
<dbReference type="GO" id="GO:0031145">
    <property type="term" value="P:anaphase-promoting complex-dependent catabolic process"/>
    <property type="evidence" value="ECO:0007669"/>
    <property type="project" value="TreeGrafter"/>
</dbReference>
<dbReference type="InterPro" id="IPR026000">
    <property type="entry name" value="Apc5_dom"/>
</dbReference>
<evidence type="ECO:0000259" key="10">
    <source>
        <dbReference type="Pfam" id="PF12862"/>
    </source>
</evidence>
<feature type="compositionally biased region" description="Polar residues" evidence="9">
    <location>
        <begin position="213"/>
        <end position="224"/>
    </location>
</feature>
<evidence type="ECO:0000256" key="7">
    <source>
        <dbReference type="ARBA" id="ARBA00031069"/>
    </source>
</evidence>
<keyword evidence="12" id="KW-1185">Reference proteome</keyword>
<dbReference type="SUPFAM" id="SSF48452">
    <property type="entry name" value="TPR-like"/>
    <property type="match status" value="1"/>
</dbReference>
<dbReference type="EMBL" id="JMSN01000005">
    <property type="protein sequence ID" value="KDN52965.1"/>
    <property type="molecule type" value="Genomic_DNA"/>
</dbReference>
<evidence type="ECO:0000256" key="9">
    <source>
        <dbReference type="SAM" id="MobiDB-lite"/>
    </source>
</evidence>
<protein>
    <recommendedName>
        <fullName evidence="2">Anaphase-promoting complex subunit 5</fullName>
    </recommendedName>
    <alternativeName>
        <fullName evidence="7">Cyclosome subunit 5</fullName>
    </alternativeName>
</protein>
<dbReference type="GO" id="GO:0070979">
    <property type="term" value="P:protein K11-linked ubiquitination"/>
    <property type="evidence" value="ECO:0007669"/>
    <property type="project" value="TreeGrafter"/>
</dbReference>
<evidence type="ECO:0000256" key="1">
    <source>
        <dbReference type="ARBA" id="ARBA00007450"/>
    </source>
</evidence>
<dbReference type="Pfam" id="PF12862">
    <property type="entry name" value="ANAPC5"/>
    <property type="match status" value="1"/>
</dbReference>
<evidence type="ECO:0000313" key="12">
    <source>
        <dbReference type="Proteomes" id="UP000027361"/>
    </source>
</evidence>
<evidence type="ECO:0000256" key="3">
    <source>
        <dbReference type="ARBA" id="ARBA00022618"/>
    </source>
</evidence>
<dbReference type="UniPathway" id="UPA00143"/>
<sequence length="925" mass="103435">MLPTSAIPKPGSVDGPNIACVLLLEHFCHHVNYSSWRRTMIQAAQKEYQEQDVRRHGPDEGVETVKESSGEEQHKLHINSHLVSRTYASLLIYIVRLYCQIDPPAPTWNHFLCSLRAYLLSDACYHIRQHFSFTSPPHSQLGGSNTESHASRHLARIELLADALVSNLVSYELEAMMGRIQTTSDLARIFANIVDGDSKAHSPSSLSSPSSSEQQTTGWLTNSMNNSDLTVSQGALHRRSFLGVQVRRIRLRWIRLDFTEQATVLQNFVAWRQAPSTSNTICNSSTMAAAYLSEKLKEMDARGQYGRGEIVLEDRVDAYDNYVRSLWRGDWSAARHNLSRYFDHAPQHAEHELHHHALINLAAFHMQSNNLQAAESSVEEAIRLGRHVHDTYAIDLCAALLDRLQALKPIDEPPILDPKLIVDAGSGKFEPQRQILPFSLETLWHARHSVETGRSSLPEALNSMHELTWDFDPDFPASFLGGTLGFGGNKTPMAKTLRKQKQKKRLKELQANAAQQGPMGGMTAATALAAAAREAQLRKLGRKEPRASSGKEAVRYDALRGAVWCDMGFGQVAEVLWDEALHQIGSSGFSHHTCANEVRLEALGGKAFRLAEAGHYDDALALLLDWDFLCGLSLLEYQDWQKRIWRVLWLRARRQGKVATMKRLKESRYEVELEVDGLNPADDRAALDPLLGTKLDGASPEAPALNPESDNATLSRGANEADAVVRMHESAKERTLRVLRQGKHASDLGDVSLALMPLMESISLANRFKFAPLQRAATVHVAELMAVQLNLPKRAQHTLSEVFDECLVEDNFERRADAQKVKAVVLLANSSHEPGECKEAIGWLERACADYERVGANASRLSCVGLIVYLYHHLQDQDERQRWLTTYMALEAQLAQAQNSLEVDPLVLRVEGIVKQLGHRFSLIE</sequence>
<evidence type="ECO:0000256" key="5">
    <source>
        <dbReference type="ARBA" id="ARBA00022786"/>
    </source>
</evidence>
<dbReference type="InParanoid" id="A0A066WQP7"/>
<feature type="compositionally biased region" description="Low complexity" evidence="9">
    <location>
        <begin position="202"/>
        <end position="212"/>
    </location>
</feature>
<dbReference type="GO" id="GO:0051301">
    <property type="term" value="P:cell division"/>
    <property type="evidence" value="ECO:0007669"/>
    <property type="project" value="UniProtKB-KW"/>
</dbReference>
<comment type="similarity">
    <text evidence="1">Belongs to the APC5 family.</text>
</comment>
<proteinExistence type="inferred from homology"/>
<dbReference type="OrthoDB" id="2504561at2759"/>
<accession>A0A066WQP7</accession>
<dbReference type="RefSeq" id="XP_013245804.1">
    <property type="nucleotide sequence ID" value="XM_013390350.1"/>
</dbReference>
<dbReference type="STRING" id="1037660.A0A066WQP7"/>
<comment type="caution">
    <text evidence="11">The sequence shown here is derived from an EMBL/GenBank/DDBJ whole genome shotgun (WGS) entry which is preliminary data.</text>
</comment>
<evidence type="ECO:0000256" key="6">
    <source>
        <dbReference type="ARBA" id="ARBA00023306"/>
    </source>
</evidence>
<dbReference type="PANTHER" id="PTHR12830">
    <property type="entry name" value="ANAPHASE-PROMOTING COMPLEX SUBUNIT 5"/>
    <property type="match status" value="1"/>
</dbReference>
<dbReference type="AlphaFoldDB" id="A0A066WQP7"/>
<evidence type="ECO:0000256" key="8">
    <source>
        <dbReference type="ARBA" id="ARBA00045696"/>
    </source>
</evidence>
<organism evidence="11 12">
    <name type="scientific">Tilletiaria anomala (strain ATCC 24038 / CBS 436.72 / UBC 951)</name>
    <dbReference type="NCBI Taxonomy" id="1037660"/>
    <lineage>
        <taxon>Eukaryota</taxon>
        <taxon>Fungi</taxon>
        <taxon>Dikarya</taxon>
        <taxon>Basidiomycota</taxon>
        <taxon>Ustilaginomycotina</taxon>
        <taxon>Exobasidiomycetes</taxon>
        <taxon>Georgefischeriales</taxon>
        <taxon>Tilletiariaceae</taxon>
        <taxon>Tilletiaria</taxon>
    </lineage>
</organism>
<feature type="region of interest" description="Disordered" evidence="9">
    <location>
        <begin position="200"/>
        <end position="224"/>
    </location>
</feature>